<name>A0A9Q0ET92_9TELE</name>
<dbReference type="OrthoDB" id="3256376at2759"/>
<dbReference type="InterPro" id="IPR050122">
    <property type="entry name" value="RTK"/>
</dbReference>
<feature type="binding site" evidence="20">
    <location>
        <position position="534"/>
    </location>
    <ligand>
        <name>ATP</name>
        <dbReference type="ChEBI" id="CHEBI:30616"/>
    </ligand>
</feature>
<keyword evidence="3" id="KW-1003">Cell membrane</keyword>
<dbReference type="FunFam" id="1.10.510.10:FF:000140">
    <property type="entry name" value="Platelet-derived growth factor receptor beta"/>
    <property type="match status" value="1"/>
</dbReference>
<dbReference type="InterPro" id="IPR011009">
    <property type="entry name" value="Kinase-like_dom_sf"/>
</dbReference>
<feature type="transmembrane region" description="Helical" evidence="25">
    <location>
        <begin position="307"/>
        <end position="327"/>
    </location>
</feature>
<dbReference type="SMART" id="SM00408">
    <property type="entry name" value="IGc2"/>
    <property type="match status" value="1"/>
</dbReference>
<dbReference type="EMBL" id="JANIIK010000037">
    <property type="protein sequence ID" value="KAJ3611476.1"/>
    <property type="molecule type" value="Genomic_DNA"/>
</dbReference>
<evidence type="ECO:0000256" key="2">
    <source>
        <dbReference type="ARBA" id="ARBA00011902"/>
    </source>
</evidence>
<evidence type="ECO:0000256" key="12">
    <source>
        <dbReference type="ARBA" id="ARBA00022989"/>
    </source>
</evidence>
<evidence type="ECO:0000256" key="11">
    <source>
        <dbReference type="ARBA" id="ARBA00022843"/>
    </source>
</evidence>
<dbReference type="FunFam" id="3.30.200.20:FF:000366">
    <property type="entry name" value="receptor-type tyrosine-protein kinase FLT3"/>
    <property type="match status" value="1"/>
</dbReference>
<protein>
    <recommendedName>
        <fullName evidence="2">receptor protein-tyrosine kinase</fullName>
        <ecNumber evidence="2">2.7.10.1</ecNumber>
    </recommendedName>
</protein>
<dbReference type="InterPro" id="IPR017441">
    <property type="entry name" value="Protein_kinase_ATP_BS"/>
</dbReference>
<keyword evidence="5" id="KW-0808">Transferase</keyword>
<dbReference type="InterPro" id="IPR007110">
    <property type="entry name" value="Ig-like_dom"/>
</dbReference>
<comment type="caution">
    <text evidence="28">The sequence shown here is derived from an EMBL/GenBank/DDBJ whole genome shotgun (WGS) entry which is preliminary data.</text>
</comment>
<keyword evidence="15" id="KW-1015">Disulfide bond</keyword>
<keyword evidence="21" id="KW-0479">Metal-binding</keyword>
<evidence type="ECO:0000256" key="17">
    <source>
        <dbReference type="ARBA" id="ARBA00023180"/>
    </source>
</evidence>
<dbReference type="InterPro" id="IPR001245">
    <property type="entry name" value="Ser-Thr/Tyr_kinase_cat_dom"/>
</dbReference>
<feature type="site" description="Important for interaction with phosphotyrosine-binding proteins" evidence="22">
    <location>
        <position position="674"/>
    </location>
</feature>
<evidence type="ECO:0000256" key="21">
    <source>
        <dbReference type="PIRSR" id="PIRSR000615-3"/>
    </source>
</evidence>
<dbReference type="InterPro" id="IPR000719">
    <property type="entry name" value="Prot_kinase_dom"/>
</dbReference>
<evidence type="ECO:0000256" key="20">
    <source>
        <dbReference type="PIRSR" id="PIRSR000615-2"/>
    </source>
</evidence>
<evidence type="ECO:0000256" key="19">
    <source>
        <dbReference type="PIRSR" id="PIRSR000615-1"/>
    </source>
</evidence>
<keyword evidence="16 24" id="KW-0675">Receptor</keyword>
<dbReference type="PANTHER" id="PTHR24416">
    <property type="entry name" value="TYROSINE-PROTEIN KINASE RECEPTOR"/>
    <property type="match status" value="1"/>
</dbReference>
<evidence type="ECO:0000313" key="29">
    <source>
        <dbReference type="Proteomes" id="UP001148018"/>
    </source>
</evidence>
<dbReference type="PROSITE" id="PS00109">
    <property type="entry name" value="PROTEIN_KINASE_TYR"/>
    <property type="match status" value="1"/>
</dbReference>
<feature type="active site" description="Proton acceptor" evidence="19">
    <location>
        <position position="530"/>
    </location>
</feature>
<dbReference type="GO" id="GO:0046872">
    <property type="term" value="F:metal ion binding"/>
    <property type="evidence" value="ECO:0007669"/>
    <property type="project" value="UniProtKB-KW"/>
</dbReference>
<dbReference type="InterPro" id="IPR020635">
    <property type="entry name" value="Tyr_kinase_cat_dom"/>
</dbReference>
<feature type="binding site" evidence="21">
    <location>
        <position position="350"/>
    </location>
    <ligand>
        <name>Mg(2+)</name>
        <dbReference type="ChEBI" id="CHEBI:18420"/>
    </ligand>
</feature>
<keyword evidence="17" id="KW-0325">Glycoprotein</keyword>
<keyword evidence="4" id="KW-0597">Phosphoprotein</keyword>
<keyword evidence="12 25" id="KW-1133">Transmembrane helix</keyword>
<dbReference type="Gene3D" id="2.60.40.10">
    <property type="entry name" value="Immunoglobulins"/>
    <property type="match status" value="1"/>
</dbReference>
<organism evidence="28 29">
    <name type="scientific">Muraenolepis orangiensis</name>
    <name type="common">Patagonian moray cod</name>
    <dbReference type="NCBI Taxonomy" id="630683"/>
    <lineage>
        <taxon>Eukaryota</taxon>
        <taxon>Metazoa</taxon>
        <taxon>Chordata</taxon>
        <taxon>Craniata</taxon>
        <taxon>Vertebrata</taxon>
        <taxon>Euteleostomi</taxon>
        <taxon>Actinopterygii</taxon>
        <taxon>Neopterygii</taxon>
        <taxon>Teleostei</taxon>
        <taxon>Neoteleostei</taxon>
        <taxon>Acanthomorphata</taxon>
        <taxon>Zeiogadaria</taxon>
        <taxon>Gadariae</taxon>
        <taxon>Gadiformes</taxon>
        <taxon>Muraenolepidoidei</taxon>
        <taxon>Muraenolepididae</taxon>
        <taxon>Muraenolepis</taxon>
    </lineage>
</organism>
<evidence type="ECO:0000256" key="4">
    <source>
        <dbReference type="ARBA" id="ARBA00022553"/>
    </source>
</evidence>
<evidence type="ECO:0000256" key="14">
    <source>
        <dbReference type="ARBA" id="ARBA00023137"/>
    </source>
</evidence>
<proteinExistence type="inferred from homology"/>
<feature type="domain" description="Protein kinase" evidence="26">
    <location>
        <begin position="371"/>
        <end position="678"/>
    </location>
</feature>
<dbReference type="Gene3D" id="3.30.200.20">
    <property type="entry name" value="Phosphorylase Kinase, domain 1"/>
    <property type="match status" value="1"/>
</dbReference>
<keyword evidence="24" id="KW-0393">Immunoglobulin domain</keyword>
<evidence type="ECO:0000256" key="6">
    <source>
        <dbReference type="ARBA" id="ARBA00022692"/>
    </source>
</evidence>
<gene>
    <name evidence="28" type="ORF">NHX12_021491</name>
</gene>
<evidence type="ECO:0000256" key="3">
    <source>
        <dbReference type="ARBA" id="ARBA00022475"/>
    </source>
</evidence>
<feature type="binding site" evidence="20 23">
    <location>
        <position position="404"/>
    </location>
    <ligand>
        <name>ATP</name>
        <dbReference type="ChEBI" id="CHEBI:30616"/>
    </ligand>
</feature>
<dbReference type="GO" id="GO:0030183">
    <property type="term" value="P:B cell differentiation"/>
    <property type="evidence" value="ECO:0007669"/>
    <property type="project" value="TreeGrafter"/>
</dbReference>
<dbReference type="Pfam" id="PF07714">
    <property type="entry name" value="PK_Tyr_Ser-Thr"/>
    <property type="match status" value="1"/>
</dbReference>
<feature type="binding site" evidence="21">
    <location>
        <position position="535"/>
    </location>
    <ligand>
        <name>Mg(2+)</name>
        <dbReference type="ChEBI" id="CHEBI:18420"/>
    </ligand>
</feature>
<dbReference type="PROSITE" id="PS00107">
    <property type="entry name" value="PROTEIN_KINASE_ATP"/>
    <property type="match status" value="1"/>
</dbReference>
<feature type="domain" description="Ig-like" evidence="27">
    <location>
        <begin position="122"/>
        <end position="207"/>
    </location>
</feature>
<evidence type="ECO:0000256" key="9">
    <source>
        <dbReference type="ARBA" id="ARBA00022777"/>
    </source>
</evidence>
<dbReference type="InterPro" id="IPR013783">
    <property type="entry name" value="Ig-like_fold"/>
</dbReference>
<dbReference type="GO" id="GO:0004714">
    <property type="term" value="F:transmembrane receptor protein tyrosine kinase activity"/>
    <property type="evidence" value="ECO:0007669"/>
    <property type="project" value="UniProtKB-EC"/>
</dbReference>
<keyword evidence="6 24" id="KW-0812">Transmembrane</keyword>
<evidence type="ECO:0000256" key="7">
    <source>
        <dbReference type="ARBA" id="ARBA00022737"/>
    </source>
</evidence>
<dbReference type="GO" id="GO:0005524">
    <property type="term" value="F:ATP binding"/>
    <property type="evidence" value="ECO:0007669"/>
    <property type="project" value="UniProtKB-UniRule"/>
</dbReference>
<keyword evidence="29" id="KW-1185">Reference proteome</keyword>
<keyword evidence="10 20" id="KW-0067">ATP-binding</keyword>
<dbReference type="PANTHER" id="PTHR24416:SF356">
    <property type="entry name" value="RECEPTOR-TYPE TYROSINE-PROTEIN KINASE FLT3"/>
    <property type="match status" value="1"/>
</dbReference>
<keyword evidence="13 25" id="KW-0472">Membrane</keyword>
<evidence type="ECO:0000256" key="18">
    <source>
        <dbReference type="ARBA" id="ARBA00051243"/>
    </source>
</evidence>
<evidence type="ECO:0000256" key="16">
    <source>
        <dbReference type="ARBA" id="ARBA00023170"/>
    </source>
</evidence>
<dbReference type="PROSITE" id="PS00240">
    <property type="entry name" value="RECEPTOR_TYR_KIN_III"/>
    <property type="match status" value="1"/>
</dbReference>
<dbReference type="GO" id="GO:0019221">
    <property type="term" value="P:cytokine-mediated signaling pathway"/>
    <property type="evidence" value="ECO:0007669"/>
    <property type="project" value="TreeGrafter"/>
</dbReference>
<feature type="binding site" evidence="20">
    <location>
        <begin position="378"/>
        <end position="385"/>
    </location>
    <ligand>
        <name>ATP</name>
        <dbReference type="ChEBI" id="CHEBI:30616"/>
    </ligand>
</feature>
<keyword evidence="8 20" id="KW-0547">Nucleotide-binding</keyword>
<comment type="catalytic activity">
    <reaction evidence="18">
        <text>L-tyrosyl-[protein] + ATP = O-phospho-L-tyrosyl-[protein] + ADP + H(+)</text>
        <dbReference type="Rhea" id="RHEA:10596"/>
        <dbReference type="Rhea" id="RHEA-COMP:10136"/>
        <dbReference type="Rhea" id="RHEA-COMP:20101"/>
        <dbReference type="ChEBI" id="CHEBI:15378"/>
        <dbReference type="ChEBI" id="CHEBI:30616"/>
        <dbReference type="ChEBI" id="CHEBI:46858"/>
        <dbReference type="ChEBI" id="CHEBI:61978"/>
        <dbReference type="ChEBI" id="CHEBI:456216"/>
        <dbReference type="EC" id="2.7.10.1"/>
    </reaction>
</comment>
<dbReference type="GO" id="GO:0005886">
    <property type="term" value="C:plasma membrane"/>
    <property type="evidence" value="ECO:0007669"/>
    <property type="project" value="UniProtKB-SubCell"/>
</dbReference>
<dbReference type="PROSITE" id="PS50835">
    <property type="entry name" value="IG_LIKE"/>
    <property type="match status" value="1"/>
</dbReference>
<dbReference type="PIRSF" id="PIRSF000615">
    <property type="entry name" value="TyrPK_CSF1-R"/>
    <property type="match status" value="1"/>
</dbReference>
<evidence type="ECO:0000256" key="5">
    <source>
        <dbReference type="ARBA" id="ARBA00022679"/>
    </source>
</evidence>
<dbReference type="SMART" id="SM00219">
    <property type="entry name" value="TyrKc"/>
    <property type="match status" value="1"/>
</dbReference>
<dbReference type="SUPFAM" id="SSF48726">
    <property type="entry name" value="Immunoglobulin"/>
    <property type="match status" value="1"/>
</dbReference>
<keyword evidence="11" id="KW-0832">Ubl conjugation</keyword>
<evidence type="ECO:0000256" key="13">
    <source>
        <dbReference type="ARBA" id="ARBA00023136"/>
    </source>
</evidence>
<dbReference type="InterPro" id="IPR001824">
    <property type="entry name" value="Tyr_kinase_rcpt_3_CS"/>
</dbReference>
<dbReference type="GO" id="GO:0043235">
    <property type="term" value="C:receptor complex"/>
    <property type="evidence" value="ECO:0007669"/>
    <property type="project" value="TreeGrafter"/>
</dbReference>
<keyword evidence="9" id="KW-0418">Kinase</keyword>
<evidence type="ECO:0000313" key="28">
    <source>
        <dbReference type="EMBL" id="KAJ3611476.1"/>
    </source>
</evidence>
<evidence type="ECO:0000256" key="22">
    <source>
        <dbReference type="PIRSR" id="PIRSR000615-4"/>
    </source>
</evidence>
<dbReference type="AlphaFoldDB" id="A0A9Q0ET92"/>
<sequence length="719" mass="80776">MLDCTTSNGSQTSLALSLRVLKRPRPPRFNFIPKDADSSPTIECVSELSKATIMWYNSLETSGKGIADNPIKTFEHVNKKLMCCAANAVGEECSQLYDYDVSANSRGSADSQEAPEVVLHPGQSLLLRCSQANPMPLPRWEKDGKPTGQACDEKRRATQGICWKTDLHDGVKMSYLYIKSVEANQGGAYDCVGERTKNLDETNKTISAAEASHFCMHANVSSHPWLDYCAWEDPAGRRENCGRLSWRNRINSSLSATEVSSDHFAQFCLTNAYGHWCSEEQYVKPLRTASTGRISSPQNGGSTGLKIGILVLLVALVTIGLLFLYTVRKKPQYESQLQMIQMLGPNDNDYIYINFKDFQYDQKWEFPRENLELGKELGSGAFGMVVQATAFGIGTPGSSQVAVKMLKEALMSELKMMTQVGNHDNIVNLLGACTGTGPIYLIFQFCWYGDLLNYLKNNRERYHKSLTEAFNKDRFSSLYHNLQAKSDSCKDSEQQLEELEVLTYNSLLSFAHQVAKGMEFLSSRNCIHRDLAARNVLVTKDRLVKIGDFGLARDINNDSNYVVRGNVRLPVKWMAPESIFQGMYTMKSDIWAYGILLWEIFSLGVTPYPGVKVDSKFYSMIERGFKMECPYYAGDSVYRIMCKCWILEPSDRPAFSKLVTFMEDHLTNMEEKLYHDFTEEGASDSQDASSPLDISSLLLKEKEAQLQLSADGTQTHTPP</sequence>
<dbReference type="GO" id="GO:0007169">
    <property type="term" value="P:cell surface receptor protein tyrosine kinase signaling pathway"/>
    <property type="evidence" value="ECO:0007669"/>
    <property type="project" value="InterPro"/>
</dbReference>
<evidence type="ECO:0000256" key="1">
    <source>
        <dbReference type="ARBA" id="ARBA00004251"/>
    </source>
</evidence>
<keyword evidence="7" id="KW-0677">Repeat</keyword>
<evidence type="ECO:0000256" key="8">
    <source>
        <dbReference type="ARBA" id="ARBA00022741"/>
    </source>
</evidence>
<evidence type="ECO:0000256" key="15">
    <source>
        <dbReference type="ARBA" id="ARBA00023157"/>
    </source>
</evidence>
<dbReference type="InterPro" id="IPR003598">
    <property type="entry name" value="Ig_sub2"/>
</dbReference>
<comment type="similarity">
    <text evidence="24">Belongs to the protein kinase superfamily. Tyr protein kinase family. CSF-1/PDGF receptor subfamily.</text>
</comment>
<dbReference type="PRINTS" id="PR00109">
    <property type="entry name" value="TYRKINASE"/>
</dbReference>
<evidence type="ECO:0000259" key="26">
    <source>
        <dbReference type="PROSITE" id="PS50011"/>
    </source>
</evidence>
<keyword evidence="14" id="KW-0829">Tyrosine-protein kinase</keyword>
<dbReference type="SUPFAM" id="SSF56112">
    <property type="entry name" value="Protein kinase-like (PK-like)"/>
    <property type="match status" value="1"/>
</dbReference>
<dbReference type="Gene3D" id="1.10.510.10">
    <property type="entry name" value="Transferase(Phosphotransferase) domain 1"/>
    <property type="match status" value="1"/>
</dbReference>
<evidence type="ECO:0000259" key="27">
    <source>
        <dbReference type="PROSITE" id="PS50835"/>
    </source>
</evidence>
<evidence type="ECO:0000256" key="10">
    <source>
        <dbReference type="ARBA" id="ARBA00022840"/>
    </source>
</evidence>
<reference evidence="28" key="1">
    <citation type="submission" date="2022-07" db="EMBL/GenBank/DDBJ databases">
        <title>Chromosome-level genome of Muraenolepis orangiensis.</title>
        <authorList>
            <person name="Kim J."/>
        </authorList>
    </citation>
    <scope>NUCLEOTIDE SEQUENCE</scope>
    <source>
        <strain evidence="28">KU_S4_2022</strain>
        <tissue evidence="28">Muscle</tissue>
    </source>
</reference>
<evidence type="ECO:0000256" key="23">
    <source>
        <dbReference type="PROSITE-ProRule" id="PRU10141"/>
    </source>
</evidence>
<keyword evidence="21" id="KW-0460">Magnesium</keyword>
<dbReference type="Proteomes" id="UP001148018">
    <property type="component" value="Unassembled WGS sequence"/>
</dbReference>
<comment type="subcellular location">
    <subcellularLocation>
        <location evidence="1">Cell membrane</location>
        <topology evidence="1">Single-pass type I membrane protein</topology>
    </subcellularLocation>
    <subcellularLocation>
        <location evidence="24">Membrane</location>
        <topology evidence="24">Single-pass type I membrane protein</topology>
    </subcellularLocation>
</comment>
<evidence type="ECO:0000256" key="24">
    <source>
        <dbReference type="RuleBase" id="RU000311"/>
    </source>
</evidence>
<dbReference type="EC" id="2.7.10.1" evidence="2"/>
<feature type="binding site" evidence="21">
    <location>
        <position position="548"/>
    </location>
    <ligand>
        <name>Mg(2+)</name>
        <dbReference type="ChEBI" id="CHEBI:18420"/>
    </ligand>
</feature>
<dbReference type="PROSITE" id="PS50011">
    <property type="entry name" value="PROTEIN_KINASE_DOM"/>
    <property type="match status" value="1"/>
</dbReference>
<evidence type="ECO:0000256" key="25">
    <source>
        <dbReference type="SAM" id="Phobius"/>
    </source>
</evidence>
<dbReference type="InterPro" id="IPR008266">
    <property type="entry name" value="Tyr_kinase_AS"/>
</dbReference>
<accession>A0A9Q0ET92</accession>
<dbReference type="GO" id="GO:0019838">
    <property type="term" value="F:growth factor binding"/>
    <property type="evidence" value="ECO:0007669"/>
    <property type="project" value="TreeGrafter"/>
</dbReference>
<dbReference type="InterPro" id="IPR036179">
    <property type="entry name" value="Ig-like_dom_sf"/>
</dbReference>